<sequence length="988" mass="110819">MATGSTSSTSSPTAGSKSSLSHDVTLSRPLISGRFDPNDFVSRFLPPNHNQPSELEADEMNSTVIDGLGVRHYHTHHNNQKYNIYVSGDLPTSVPAKEEDESFSTHNAKAPTNIKASFRKTKPLKTYAFPAKNTLLPRIPRRKLNPDHVECLPCSNETDHVDATITMQLPRPQEGVLELERTSSGPEQKSTQDQRFHEKFNRQLFNIDLEGNGLDGKPPIVPRSSQQLTNESYQRFLEICFAKQSGDAERWRVVLQKYHTRIYEVAKNYTADVVTLPSGEKVPKLFFQGRLAVPQREVFLAIRDCHASRSRHTKQQATFAAVSDMYCNITQKMVNTYIAMCPTCIRRPPVIKPLKGAASPIMSSAFPDRFQVDLVDMQKEAQEDVRGVTCRYIVVLKDHFTRLSYCEAIPRKQPIIVAEVLCRIFGLIGAPKLLHSDNGNEFTSEELIEAVKDLDEDILSVFGRPRKPNDQGSVEIRNKMVKSVLFDIIDEQKRRGKTTSWPMLMGHLMGCLNSHEAAAKEDFLLDDAEANDGGKETELPESECNEDICDETGPALNDDREHGKGMSITGGLRTPEETTVEEENSIVTEGLTENLGAKVKTVLSVVHSNDHYAVMEIHIDSRTVCICDGMSRSLHGWQQHVLNVLKRTRMIAIDCKPTFVDDFGTTFVEPGKSADTVHLMINNSREWTIKKTMLVRQKDGWNCGPIACMKLWTMFAPGEVDVCSLHPQEYKRVVVAKFNALVRTLLKEITWSAEENSERRKCELKKSSEQSVIVDTETRSGTKTAGSSIEEDGGRQPPKTETDVRNEARRVACIKRKRNQEIQAEKMVRLRNETLQHVTPGTVVSMKMDPRDVKRARGLLGIVCDRSGNRAGGVQVATEEGIVTADLKKREYFIPSDRYAVQKVQDLALPDKLEVVRQEIMNGLFDLGKQKQKVSMKTAYRLVEGGPPIERKGCGCKGKKCTHFCGCVKAKKKCSLQCSCKGECNNHN</sequence>
<protein>
    <submittedName>
        <fullName evidence="3">Integrase core domain containing protein</fullName>
    </submittedName>
</protein>
<feature type="region of interest" description="Disordered" evidence="1">
    <location>
        <begin position="530"/>
        <end position="578"/>
    </location>
</feature>
<gene>
    <name evidence="3" type="ORF">IV203_026422</name>
</gene>
<comment type="caution">
    <text evidence="3">The sequence shown here is derived from an EMBL/GenBank/DDBJ whole genome shotgun (WGS) entry which is preliminary data.</text>
</comment>
<evidence type="ECO:0000259" key="2">
    <source>
        <dbReference type="PROSITE" id="PS50994"/>
    </source>
</evidence>
<proteinExistence type="predicted"/>
<dbReference type="GO" id="GO:0015074">
    <property type="term" value="P:DNA integration"/>
    <property type="evidence" value="ECO:0007669"/>
    <property type="project" value="InterPro"/>
</dbReference>
<feature type="compositionally biased region" description="Basic and acidic residues" evidence="1">
    <location>
        <begin position="757"/>
        <end position="768"/>
    </location>
</feature>
<feature type="compositionally biased region" description="Low complexity" evidence="1">
    <location>
        <begin position="1"/>
        <end position="21"/>
    </location>
</feature>
<feature type="region of interest" description="Disordered" evidence="1">
    <location>
        <begin position="1"/>
        <end position="23"/>
    </location>
</feature>
<reference evidence="3" key="1">
    <citation type="journal article" date="2021" name="Sci. Rep.">
        <title>Diploid genomic architecture of Nitzschia inconspicua, an elite biomass production diatom.</title>
        <authorList>
            <person name="Oliver A."/>
            <person name="Podell S."/>
            <person name="Pinowska A."/>
            <person name="Traller J.C."/>
            <person name="Smith S.R."/>
            <person name="McClure R."/>
            <person name="Beliaev A."/>
            <person name="Bohutskyi P."/>
            <person name="Hill E.A."/>
            <person name="Rabines A."/>
            <person name="Zheng H."/>
            <person name="Allen L.Z."/>
            <person name="Kuo A."/>
            <person name="Grigoriev I.V."/>
            <person name="Allen A.E."/>
            <person name="Hazlebeck D."/>
            <person name="Allen E.E."/>
        </authorList>
    </citation>
    <scope>NUCLEOTIDE SEQUENCE</scope>
    <source>
        <strain evidence="3">Hildebrandi</strain>
    </source>
</reference>
<feature type="compositionally biased region" description="Basic and acidic residues" evidence="1">
    <location>
        <begin position="792"/>
        <end position="807"/>
    </location>
</feature>
<dbReference type="PANTHER" id="PTHR37984:SF5">
    <property type="entry name" value="PROTEIN NYNRIN-LIKE"/>
    <property type="match status" value="1"/>
</dbReference>
<dbReference type="InterPro" id="IPR001584">
    <property type="entry name" value="Integrase_cat-core"/>
</dbReference>
<dbReference type="OrthoDB" id="7552853at2759"/>
<name>A0A9K3LJ54_9STRA</name>
<evidence type="ECO:0000256" key="1">
    <source>
        <dbReference type="SAM" id="MobiDB-lite"/>
    </source>
</evidence>
<dbReference type="EMBL" id="JAGRRH010000010">
    <property type="protein sequence ID" value="KAG7363062.1"/>
    <property type="molecule type" value="Genomic_DNA"/>
</dbReference>
<dbReference type="InterPro" id="IPR050951">
    <property type="entry name" value="Retrovirus_Pol_polyprotein"/>
</dbReference>
<feature type="compositionally biased region" description="Polar residues" evidence="1">
    <location>
        <begin position="769"/>
        <end position="787"/>
    </location>
</feature>
<feature type="region of interest" description="Disordered" evidence="1">
    <location>
        <begin position="757"/>
        <end position="807"/>
    </location>
</feature>
<keyword evidence="4" id="KW-1185">Reference proteome</keyword>
<reference evidence="3" key="2">
    <citation type="submission" date="2021-04" db="EMBL/GenBank/DDBJ databases">
        <authorList>
            <person name="Podell S."/>
        </authorList>
    </citation>
    <scope>NUCLEOTIDE SEQUENCE</scope>
    <source>
        <strain evidence="3">Hildebrandi</strain>
    </source>
</reference>
<dbReference type="PANTHER" id="PTHR37984">
    <property type="entry name" value="PROTEIN CBG26694"/>
    <property type="match status" value="1"/>
</dbReference>
<evidence type="ECO:0000313" key="3">
    <source>
        <dbReference type="EMBL" id="KAG7363062.1"/>
    </source>
</evidence>
<feature type="compositionally biased region" description="Acidic residues" evidence="1">
    <location>
        <begin position="539"/>
        <end position="550"/>
    </location>
</feature>
<organism evidence="3 4">
    <name type="scientific">Nitzschia inconspicua</name>
    <dbReference type="NCBI Taxonomy" id="303405"/>
    <lineage>
        <taxon>Eukaryota</taxon>
        <taxon>Sar</taxon>
        <taxon>Stramenopiles</taxon>
        <taxon>Ochrophyta</taxon>
        <taxon>Bacillariophyta</taxon>
        <taxon>Bacillariophyceae</taxon>
        <taxon>Bacillariophycidae</taxon>
        <taxon>Bacillariales</taxon>
        <taxon>Bacillariaceae</taxon>
        <taxon>Nitzschia</taxon>
    </lineage>
</organism>
<dbReference type="Proteomes" id="UP000693970">
    <property type="component" value="Unassembled WGS sequence"/>
</dbReference>
<dbReference type="PROSITE" id="PS50994">
    <property type="entry name" value="INTEGRASE"/>
    <property type="match status" value="1"/>
</dbReference>
<evidence type="ECO:0000313" key="4">
    <source>
        <dbReference type="Proteomes" id="UP000693970"/>
    </source>
</evidence>
<feature type="domain" description="Integrase catalytic" evidence="2">
    <location>
        <begin position="363"/>
        <end position="513"/>
    </location>
</feature>
<accession>A0A9K3LJ54</accession>
<dbReference type="AlphaFoldDB" id="A0A9K3LJ54"/>